<gene>
    <name evidence="4" type="ORF">ENM11_05860</name>
</gene>
<dbReference type="InterPro" id="IPR049517">
    <property type="entry name" value="ACX-like_C"/>
</dbReference>
<dbReference type="PANTHER" id="PTHR11365:SF23">
    <property type="entry name" value="HYPOTHETICAL 5-OXOPROLINASE (EUROFUNG)-RELATED"/>
    <property type="match status" value="1"/>
</dbReference>
<evidence type="ECO:0000313" key="4">
    <source>
        <dbReference type="EMBL" id="HHK68660.1"/>
    </source>
</evidence>
<dbReference type="Pfam" id="PF19278">
    <property type="entry name" value="Hydant_A_C"/>
    <property type="match status" value="1"/>
</dbReference>
<proteinExistence type="predicted"/>
<dbReference type="AlphaFoldDB" id="A0A7C5LCE2"/>
<dbReference type="InterPro" id="IPR008040">
    <property type="entry name" value="Hydant_A_N"/>
</dbReference>
<comment type="caution">
    <text evidence="4">The sequence shown here is derived from an EMBL/GenBank/DDBJ whole genome shotgun (WGS) entry which is preliminary data.</text>
</comment>
<dbReference type="GO" id="GO:0017168">
    <property type="term" value="F:5-oxoprolinase (ATP-hydrolyzing) activity"/>
    <property type="evidence" value="ECO:0007669"/>
    <property type="project" value="TreeGrafter"/>
</dbReference>
<dbReference type="GO" id="GO:0006749">
    <property type="term" value="P:glutathione metabolic process"/>
    <property type="evidence" value="ECO:0007669"/>
    <property type="project" value="TreeGrafter"/>
</dbReference>
<dbReference type="GO" id="GO:0005829">
    <property type="term" value="C:cytosol"/>
    <property type="evidence" value="ECO:0007669"/>
    <property type="project" value="TreeGrafter"/>
</dbReference>
<feature type="domain" description="Hydantoinase/oxoprolinase N-terminal" evidence="2">
    <location>
        <begin position="4"/>
        <end position="183"/>
    </location>
</feature>
<evidence type="ECO:0000259" key="3">
    <source>
        <dbReference type="Pfam" id="PF19278"/>
    </source>
</evidence>
<dbReference type="Pfam" id="PF05378">
    <property type="entry name" value="Hydant_A_N"/>
    <property type="match status" value="1"/>
</dbReference>
<feature type="domain" description="Hydantoinase A/oxoprolinase" evidence="1">
    <location>
        <begin position="204"/>
        <end position="499"/>
    </location>
</feature>
<dbReference type="PANTHER" id="PTHR11365">
    <property type="entry name" value="5-OXOPROLINASE RELATED"/>
    <property type="match status" value="1"/>
</dbReference>
<evidence type="ECO:0000259" key="2">
    <source>
        <dbReference type="Pfam" id="PF05378"/>
    </source>
</evidence>
<dbReference type="InterPro" id="IPR002821">
    <property type="entry name" value="Hydantoinase_A"/>
</dbReference>
<sequence length="684" mass="74408">MLHVAVDVGGTFTDLVAFDEDAEAIYIVKVRSTPRNPEQGFITSLKTLLNKHGLHASDVKTIIHVNTIGTNLLRGQLGLEIPRTALVTTKGFRDVLEIGRQNRPELYNIFYNRPKPLVPRQLRMEVDERVDSRGACLAEVNAEQLDEIAEAFIREKVETVAVSFLNSYLNPSNEKKAKQHLQKRLKIPVTASHEVNPEHREYERTSTTVVNAVLKPVVSRYFNEVINRLEETGVKATVEIMSSSGGLVDVTESMEKPVSCIESGPAAGVIGAAELARRLGVMNLISLDMGGTTAKAGAVVNGQPLYVPEIEVGGKVHMGRFVKGSGYPVRYPSVDLAEVSAGGGTIIDVDESGGLKVGPMSAGADPGPACYGFGGTMPTITDANLVLGRLQSLLGGEFKLNKDLALSALNSVADKVGATPVETASAALTLVNLQMARAVHLVSLERGYNPSDFVLMAFGGAGPMHAAELAQQIGMSTVIIPPHPGLFTSLGLLMTDFRYTFVKGFIKVLSAESEQHFENVFADMELEALRHLESRKIRADNAMILRSLDMRYYGQGHELEVMVGRPFKASEALTMFENLHEAVYGFRHSGENVEATAARLNVIIPRAKPSLPKPKNSGKSTKQAERKAYFGEWLDTPIYHRQAVPTGFSQEGPAIIEEYDSTTVVPPGWRVTVDETGCMVMRKT</sequence>
<feature type="domain" description="Acetophenone carboxylase-like C-terminal" evidence="3">
    <location>
        <begin position="513"/>
        <end position="678"/>
    </location>
</feature>
<reference evidence="4" key="1">
    <citation type="journal article" date="2020" name="mSystems">
        <title>Genome- and Community-Level Interaction Insights into Carbon Utilization and Element Cycling Functions of Hydrothermarchaeota in Hydrothermal Sediment.</title>
        <authorList>
            <person name="Zhou Z."/>
            <person name="Liu Y."/>
            <person name="Xu W."/>
            <person name="Pan J."/>
            <person name="Luo Z.H."/>
            <person name="Li M."/>
        </authorList>
    </citation>
    <scope>NUCLEOTIDE SEQUENCE [LARGE SCALE GENOMIC DNA]</scope>
    <source>
        <strain evidence="4">SpSt-1056</strain>
    </source>
</reference>
<name>A0A7C5LCE2_CALS0</name>
<dbReference type="EMBL" id="DRWN01000048">
    <property type="protein sequence ID" value="HHK68660.1"/>
    <property type="molecule type" value="Genomic_DNA"/>
</dbReference>
<dbReference type="InterPro" id="IPR043129">
    <property type="entry name" value="ATPase_NBD"/>
</dbReference>
<evidence type="ECO:0000259" key="1">
    <source>
        <dbReference type="Pfam" id="PF01968"/>
    </source>
</evidence>
<accession>A0A7C5LCE2</accession>
<dbReference type="InterPro" id="IPR045079">
    <property type="entry name" value="Oxoprolinase-like"/>
</dbReference>
<organism evidence="4">
    <name type="scientific">Caldiarchaeum subterraneum</name>
    <dbReference type="NCBI Taxonomy" id="311458"/>
    <lineage>
        <taxon>Archaea</taxon>
        <taxon>Nitrososphaerota</taxon>
        <taxon>Candidatus Caldarchaeales</taxon>
        <taxon>Candidatus Caldarchaeaceae</taxon>
        <taxon>Candidatus Caldarchaeum</taxon>
    </lineage>
</organism>
<dbReference type="Pfam" id="PF01968">
    <property type="entry name" value="Hydantoinase_A"/>
    <property type="match status" value="1"/>
</dbReference>
<protein>
    <submittedName>
        <fullName evidence="4">Hydantoinase/oxoprolinase family protein</fullName>
    </submittedName>
</protein>
<dbReference type="SUPFAM" id="SSF53067">
    <property type="entry name" value="Actin-like ATPase domain"/>
    <property type="match status" value="1"/>
</dbReference>